<keyword evidence="3" id="KW-1185">Reference proteome</keyword>
<protein>
    <submittedName>
        <fullName evidence="2">Uncharacterized protein</fullName>
    </submittedName>
</protein>
<reference evidence="2 3" key="1">
    <citation type="submission" date="2020-10" db="EMBL/GenBank/DDBJ databases">
        <title>The Coptis chinensis genome and diversification of protoberbering-type alkaloids.</title>
        <authorList>
            <person name="Wang B."/>
            <person name="Shu S."/>
            <person name="Song C."/>
            <person name="Liu Y."/>
        </authorList>
    </citation>
    <scope>NUCLEOTIDE SEQUENCE [LARGE SCALE GENOMIC DNA]</scope>
    <source>
        <strain evidence="2">HL-2020</strain>
        <tissue evidence="2">Leaf</tissue>
    </source>
</reference>
<dbReference type="Proteomes" id="UP000631114">
    <property type="component" value="Unassembled WGS sequence"/>
</dbReference>
<dbReference type="OrthoDB" id="1895098at2759"/>
<dbReference type="EMBL" id="JADFTS010000004">
    <property type="protein sequence ID" value="KAF9608358.1"/>
    <property type="molecule type" value="Genomic_DNA"/>
</dbReference>
<evidence type="ECO:0000313" key="2">
    <source>
        <dbReference type="EMBL" id="KAF9608358.1"/>
    </source>
</evidence>
<gene>
    <name evidence="2" type="ORF">IFM89_009477</name>
</gene>
<comment type="caution">
    <text evidence="2">The sequence shown here is derived from an EMBL/GenBank/DDBJ whole genome shotgun (WGS) entry which is preliminary data.</text>
</comment>
<evidence type="ECO:0000256" key="1">
    <source>
        <dbReference type="SAM" id="MobiDB-lite"/>
    </source>
</evidence>
<sequence length="91" mass="10364">MFFFLRRVGVNCEVTSIISFGASIYSFIDSAFVVSSFSQSYSYSIHHIANIEMPIEMPEDCDIMSPDVRRGPGRSKKKRIESIGASRRRIH</sequence>
<accession>A0A835I1M9</accession>
<proteinExistence type="predicted"/>
<feature type="region of interest" description="Disordered" evidence="1">
    <location>
        <begin position="64"/>
        <end position="91"/>
    </location>
</feature>
<organism evidence="2 3">
    <name type="scientific">Coptis chinensis</name>
    <dbReference type="NCBI Taxonomy" id="261450"/>
    <lineage>
        <taxon>Eukaryota</taxon>
        <taxon>Viridiplantae</taxon>
        <taxon>Streptophyta</taxon>
        <taxon>Embryophyta</taxon>
        <taxon>Tracheophyta</taxon>
        <taxon>Spermatophyta</taxon>
        <taxon>Magnoliopsida</taxon>
        <taxon>Ranunculales</taxon>
        <taxon>Ranunculaceae</taxon>
        <taxon>Coptidoideae</taxon>
        <taxon>Coptis</taxon>
    </lineage>
</organism>
<evidence type="ECO:0000313" key="3">
    <source>
        <dbReference type="Proteomes" id="UP000631114"/>
    </source>
</evidence>
<dbReference type="AlphaFoldDB" id="A0A835I1M9"/>
<name>A0A835I1M9_9MAGN</name>